<dbReference type="Proteomes" id="UP001359485">
    <property type="component" value="Unassembled WGS sequence"/>
</dbReference>
<feature type="region of interest" description="Disordered" evidence="1">
    <location>
        <begin position="1"/>
        <end position="87"/>
    </location>
</feature>
<feature type="compositionally biased region" description="Basic and acidic residues" evidence="1">
    <location>
        <begin position="57"/>
        <end position="69"/>
    </location>
</feature>
<evidence type="ECO:0000313" key="2">
    <source>
        <dbReference type="EMBL" id="KAK6628034.1"/>
    </source>
</evidence>
<keyword evidence="3" id="KW-1185">Reference proteome</keyword>
<organism evidence="2 3">
    <name type="scientific">Polyplax serrata</name>
    <name type="common">Common mouse louse</name>
    <dbReference type="NCBI Taxonomy" id="468196"/>
    <lineage>
        <taxon>Eukaryota</taxon>
        <taxon>Metazoa</taxon>
        <taxon>Ecdysozoa</taxon>
        <taxon>Arthropoda</taxon>
        <taxon>Hexapoda</taxon>
        <taxon>Insecta</taxon>
        <taxon>Pterygota</taxon>
        <taxon>Neoptera</taxon>
        <taxon>Paraneoptera</taxon>
        <taxon>Psocodea</taxon>
        <taxon>Troctomorpha</taxon>
        <taxon>Phthiraptera</taxon>
        <taxon>Anoplura</taxon>
        <taxon>Polyplacidae</taxon>
        <taxon>Polyplax</taxon>
    </lineage>
</organism>
<name>A0ABR1AVQ2_POLSC</name>
<sequence>MLGRFENNIGKPIQSEWKVSNRIKDGNQTIKGNNKKERRQAGRQNESTARRKKKKLALNERLGKKEVGRMRKPKGRPSEVQDEPHRKLVFSILPKEKRKMVEETKSHVHRSSTSWAAAFPSGGMKSGKLSFPGPRRHEK</sequence>
<comment type="caution">
    <text evidence="2">The sequence shown here is derived from an EMBL/GenBank/DDBJ whole genome shotgun (WGS) entry which is preliminary data.</text>
</comment>
<evidence type="ECO:0000313" key="3">
    <source>
        <dbReference type="Proteomes" id="UP001359485"/>
    </source>
</evidence>
<feature type="region of interest" description="Disordered" evidence="1">
    <location>
        <begin position="100"/>
        <end position="139"/>
    </location>
</feature>
<evidence type="ECO:0000256" key="1">
    <source>
        <dbReference type="SAM" id="MobiDB-lite"/>
    </source>
</evidence>
<proteinExistence type="predicted"/>
<feature type="compositionally biased region" description="Basic and acidic residues" evidence="1">
    <location>
        <begin position="76"/>
        <end position="86"/>
    </location>
</feature>
<dbReference type="EMBL" id="JAWJWF010000045">
    <property type="protein sequence ID" value="KAK6628034.1"/>
    <property type="molecule type" value="Genomic_DNA"/>
</dbReference>
<gene>
    <name evidence="2" type="ORF">RUM44_010516</name>
</gene>
<reference evidence="2 3" key="1">
    <citation type="submission" date="2023-09" db="EMBL/GenBank/DDBJ databases">
        <title>Genomes of two closely related lineages of the louse Polyplax serrata with different host specificities.</title>
        <authorList>
            <person name="Martinu J."/>
            <person name="Tarabai H."/>
            <person name="Stefka J."/>
            <person name="Hypsa V."/>
        </authorList>
    </citation>
    <scope>NUCLEOTIDE SEQUENCE [LARGE SCALE GENOMIC DNA]</scope>
    <source>
        <strain evidence="2">98ZLc_SE</strain>
    </source>
</reference>
<accession>A0ABR1AVQ2</accession>
<protein>
    <submittedName>
        <fullName evidence="2">Uncharacterized protein</fullName>
    </submittedName>
</protein>